<dbReference type="InterPro" id="IPR000742">
    <property type="entry name" value="EGF"/>
</dbReference>
<dbReference type="STRING" id="70667.A0A183S710"/>
<feature type="disulfide bond" evidence="2">
    <location>
        <begin position="196"/>
        <end position="205"/>
    </location>
</feature>
<organism evidence="6">
    <name type="scientific">Schistocephalus solidus</name>
    <name type="common">Tapeworm</name>
    <dbReference type="NCBI Taxonomy" id="70667"/>
    <lineage>
        <taxon>Eukaryota</taxon>
        <taxon>Metazoa</taxon>
        <taxon>Spiralia</taxon>
        <taxon>Lophotrochozoa</taxon>
        <taxon>Platyhelminthes</taxon>
        <taxon>Cestoda</taxon>
        <taxon>Eucestoda</taxon>
        <taxon>Diphyllobothriidea</taxon>
        <taxon>Diphyllobothriidae</taxon>
        <taxon>Schistocephalus</taxon>
    </lineage>
</organism>
<dbReference type="SMART" id="SM00181">
    <property type="entry name" value="EGF"/>
    <property type="match status" value="2"/>
</dbReference>
<dbReference type="EMBL" id="UYSU01000003">
    <property type="protein sequence ID" value="VDL80522.1"/>
    <property type="molecule type" value="Genomic_DNA"/>
</dbReference>
<evidence type="ECO:0000259" key="3">
    <source>
        <dbReference type="PROSITE" id="PS50026"/>
    </source>
</evidence>
<dbReference type="GO" id="GO:0005509">
    <property type="term" value="F:calcium ion binding"/>
    <property type="evidence" value="ECO:0007669"/>
    <property type="project" value="InterPro"/>
</dbReference>
<dbReference type="PANTHER" id="PTHR24033:SF224">
    <property type="entry name" value="C-TYPE LECTIN"/>
    <property type="match status" value="1"/>
</dbReference>
<dbReference type="InterPro" id="IPR001881">
    <property type="entry name" value="EGF-like_Ca-bd_dom"/>
</dbReference>
<evidence type="ECO:0000313" key="5">
    <source>
        <dbReference type="Proteomes" id="UP000275846"/>
    </source>
</evidence>
<evidence type="ECO:0000313" key="6">
    <source>
        <dbReference type="WBParaSite" id="SSLN_0000000701-mRNA-1"/>
    </source>
</evidence>
<comment type="caution">
    <text evidence="2">Lacks conserved residue(s) required for the propagation of feature annotation.</text>
</comment>
<keyword evidence="2" id="KW-0245">EGF-like domain</keyword>
<proteinExistence type="predicted"/>
<dbReference type="Gene3D" id="2.10.25.10">
    <property type="entry name" value="Laminin"/>
    <property type="match status" value="2"/>
</dbReference>
<keyword evidence="5" id="KW-1185">Reference proteome</keyword>
<evidence type="ECO:0000256" key="1">
    <source>
        <dbReference type="ARBA" id="ARBA00023157"/>
    </source>
</evidence>
<dbReference type="AlphaFoldDB" id="A0A183S710"/>
<dbReference type="SUPFAM" id="SSF57196">
    <property type="entry name" value="EGF/Laminin"/>
    <property type="match status" value="2"/>
</dbReference>
<feature type="domain" description="EGF-like" evidence="3">
    <location>
        <begin position="161"/>
        <end position="206"/>
    </location>
</feature>
<dbReference type="PROSITE" id="PS01186">
    <property type="entry name" value="EGF_2"/>
    <property type="match status" value="1"/>
</dbReference>
<dbReference type="CDD" id="cd00053">
    <property type="entry name" value="EGF"/>
    <property type="match status" value="1"/>
</dbReference>
<dbReference type="InterPro" id="IPR051830">
    <property type="entry name" value="NOTCH_homolog"/>
</dbReference>
<reference evidence="4 5" key="2">
    <citation type="submission" date="2018-11" db="EMBL/GenBank/DDBJ databases">
        <authorList>
            <consortium name="Pathogen Informatics"/>
        </authorList>
    </citation>
    <scope>NUCLEOTIDE SEQUENCE [LARGE SCALE GENOMIC DNA]</scope>
    <source>
        <strain evidence="4 5">NST_G2</strain>
    </source>
</reference>
<dbReference type="OrthoDB" id="6225506at2759"/>
<sequence>MPTLVFANTALVIPAFNGSDGGWHHYRISITPRIHGFEFRLVQFSVDSLWGKSHQFLLVEDNLHEPKSHLSLLIGAKSSCLKDVRFEVPNIANIGGQQYPLGKVDRINLLGLQLGCPNEDLCRTTKPCEENQQCIPEWRSYRCVCPDGLERMSTPNGEQCVQTTCDPNPCLNLGICRPSDRLLTIDNSSMAVACSCATGWTGPFCDVAVKVPAMHMAWWSLPAAFIALIIEQQDFHKATDANILQIGNDTSNSTTAAG</sequence>
<dbReference type="SMART" id="SM00179">
    <property type="entry name" value="EGF_CA"/>
    <property type="match status" value="1"/>
</dbReference>
<dbReference type="PROSITE" id="PS50026">
    <property type="entry name" value="EGF_3"/>
    <property type="match status" value="2"/>
</dbReference>
<dbReference type="Proteomes" id="UP000275846">
    <property type="component" value="Unassembled WGS sequence"/>
</dbReference>
<evidence type="ECO:0000313" key="4">
    <source>
        <dbReference type="EMBL" id="VDL80522.1"/>
    </source>
</evidence>
<keyword evidence="1 2" id="KW-1015">Disulfide bond</keyword>
<dbReference type="PANTHER" id="PTHR24033">
    <property type="entry name" value="EGF-LIKE DOMAIN-CONTAINING PROTEIN"/>
    <property type="match status" value="1"/>
</dbReference>
<name>A0A183S710_SCHSO</name>
<accession>A0A183S710</accession>
<evidence type="ECO:0000256" key="2">
    <source>
        <dbReference type="PROSITE-ProRule" id="PRU00076"/>
    </source>
</evidence>
<protein>
    <submittedName>
        <fullName evidence="6">EGF-like domain-containing protein</fullName>
    </submittedName>
</protein>
<dbReference type="PROSITE" id="PS00022">
    <property type="entry name" value="EGF_1"/>
    <property type="match status" value="1"/>
</dbReference>
<reference evidence="6" key="1">
    <citation type="submission" date="2016-06" db="UniProtKB">
        <authorList>
            <consortium name="WormBaseParasite"/>
        </authorList>
    </citation>
    <scope>IDENTIFICATION</scope>
</reference>
<gene>
    <name evidence="4" type="ORF">SSLN_LOCUS8</name>
</gene>
<dbReference type="WBParaSite" id="SSLN_0000000701-mRNA-1">
    <property type="protein sequence ID" value="SSLN_0000000701-mRNA-1"/>
    <property type="gene ID" value="SSLN_0000000701"/>
</dbReference>
<feature type="domain" description="EGF-like" evidence="3">
    <location>
        <begin position="118"/>
        <end position="156"/>
    </location>
</feature>
<dbReference type="Pfam" id="PF00008">
    <property type="entry name" value="EGF"/>
    <property type="match status" value="1"/>
</dbReference>